<dbReference type="FunFam" id="1.10.10.10:FF:000049">
    <property type="entry name" value="Heat-inducible transcription repressor HrcA"/>
    <property type="match status" value="1"/>
</dbReference>
<feature type="domain" description="Heat-inducible transcription repressor HrcA C-terminal" evidence="7">
    <location>
        <begin position="116"/>
        <end position="339"/>
    </location>
</feature>
<dbReference type="InterPro" id="IPR023120">
    <property type="entry name" value="WHTH_transcript_rep_HrcA_IDD"/>
</dbReference>
<dbReference type="PANTHER" id="PTHR34824">
    <property type="entry name" value="HEAT-INDUCIBLE TRANSCRIPTION REPRESSOR HRCA"/>
    <property type="match status" value="1"/>
</dbReference>
<dbReference type="Pfam" id="PF01628">
    <property type="entry name" value="HrcA"/>
    <property type="match status" value="1"/>
</dbReference>
<organism evidence="8 9">
    <name type="scientific">Candidatus Corynebacterium avicola</name>
    <dbReference type="NCBI Taxonomy" id="2838527"/>
    <lineage>
        <taxon>Bacteria</taxon>
        <taxon>Bacillati</taxon>
        <taxon>Actinomycetota</taxon>
        <taxon>Actinomycetes</taxon>
        <taxon>Mycobacteriales</taxon>
        <taxon>Corynebacteriaceae</taxon>
        <taxon>Corynebacterium</taxon>
    </lineage>
</organism>
<gene>
    <name evidence="6 8" type="primary">hrcA</name>
    <name evidence="8" type="ORF">H9870_13400</name>
</gene>
<sequence>MSKREVAGTKSTGSTSQRRAQVLHAIVADFISSHEPVGSKTLVERHNLGVSSATVRNDMAVLESEGYIIQQHASSGRIPTEKGYRHFVDGIARIKPLSRPERQAIMGFLEGGVDMEDVLRRSVQLLAQLTRQVAVVQIPDLRRGRVKHCEIVQLADARLLLVLITDSGQVEQRNVDLAEPLPAEELPKLRELINETLVGHTLDDASAAIAAMAAGEDDRVPPLLRAPALTCATVLVETMLERPTDRLLLAGTPNLVRSGELAGVLDALEEQVVVLRLLSAARDHVATDNYGVSVTIGEENEPAELQSAAVVATGYGSRESLLGGMGVLGPTYLDYPGTISSVQAVGHYVSRILAGE</sequence>
<dbReference type="Gene3D" id="3.30.450.40">
    <property type="match status" value="1"/>
</dbReference>
<dbReference type="InterPro" id="IPR002571">
    <property type="entry name" value="HrcA"/>
</dbReference>
<dbReference type="Proteomes" id="UP000824190">
    <property type="component" value="Unassembled WGS sequence"/>
</dbReference>
<dbReference type="InterPro" id="IPR029016">
    <property type="entry name" value="GAF-like_dom_sf"/>
</dbReference>
<evidence type="ECO:0000256" key="6">
    <source>
        <dbReference type="HAMAP-Rule" id="MF_00081"/>
    </source>
</evidence>
<dbReference type="InterPro" id="IPR021153">
    <property type="entry name" value="HrcA_C"/>
</dbReference>
<protein>
    <recommendedName>
        <fullName evidence="6">Heat-inducible transcription repressor HrcA</fullName>
    </recommendedName>
</protein>
<name>A0A9D1RRU9_9CORY</name>
<dbReference type="GO" id="GO:0045892">
    <property type="term" value="P:negative regulation of DNA-templated transcription"/>
    <property type="evidence" value="ECO:0007669"/>
    <property type="project" value="UniProtKB-UniRule"/>
</dbReference>
<keyword evidence="3 6" id="KW-0346">Stress response</keyword>
<evidence type="ECO:0000313" key="9">
    <source>
        <dbReference type="Proteomes" id="UP000824190"/>
    </source>
</evidence>
<comment type="function">
    <text evidence="5 6">Negative regulator of class I heat shock genes (grpE-dnaK-dnaJ and groELS operons). Prevents heat-shock induction of these operons.</text>
</comment>
<keyword evidence="4 6" id="KW-0804">Transcription</keyword>
<evidence type="ECO:0000256" key="3">
    <source>
        <dbReference type="ARBA" id="ARBA00023016"/>
    </source>
</evidence>
<dbReference type="AlphaFoldDB" id="A0A9D1RRU9"/>
<evidence type="ECO:0000256" key="5">
    <source>
        <dbReference type="ARBA" id="ARBA00055319"/>
    </source>
</evidence>
<evidence type="ECO:0000256" key="1">
    <source>
        <dbReference type="ARBA" id="ARBA00022491"/>
    </source>
</evidence>
<dbReference type="PIRSF" id="PIRSF005485">
    <property type="entry name" value="HrcA"/>
    <property type="match status" value="1"/>
</dbReference>
<keyword evidence="1 6" id="KW-0678">Repressor</keyword>
<dbReference type="HAMAP" id="MF_00081">
    <property type="entry name" value="HrcA"/>
    <property type="match status" value="1"/>
</dbReference>
<reference evidence="8" key="1">
    <citation type="journal article" date="2021" name="PeerJ">
        <title>Extensive microbial diversity within the chicken gut microbiome revealed by metagenomics and culture.</title>
        <authorList>
            <person name="Gilroy R."/>
            <person name="Ravi A."/>
            <person name="Getino M."/>
            <person name="Pursley I."/>
            <person name="Horton D.L."/>
            <person name="Alikhan N.F."/>
            <person name="Baker D."/>
            <person name="Gharbi K."/>
            <person name="Hall N."/>
            <person name="Watson M."/>
            <person name="Adriaenssens E.M."/>
            <person name="Foster-Nyarko E."/>
            <person name="Jarju S."/>
            <person name="Secka A."/>
            <person name="Antonio M."/>
            <person name="Oren A."/>
            <person name="Chaudhuri R.R."/>
            <person name="La Ragione R."/>
            <person name="Hildebrand F."/>
            <person name="Pallen M.J."/>
        </authorList>
    </citation>
    <scope>NUCLEOTIDE SEQUENCE</scope>
    <source>
        <strain evidence="8">CHK32-1732</strain>
    </source>
</reference>
<reference evidence="8" key="2">
    <citation type="submission" date="2021-04" db="EMBL/GenBank/DDBJ databases">
        <authorList>
            <person name="Gilroy R."/>
        </authorList>
    </citation>
    <scope>NUCLEOTIDE SEQUENCE</scope>
    <source>
        <strain evidence="8">CHK32-1732</strain>
    </source>
</reference>
<dbReference type="SUPFAM" id="SSF55781">
    <property type="entry name" value="GAF domain-like"/>
    <property type="match status" value="1"/>
</dbReference>
<dbReference type="PANTHER" id="PTHR34824:SF1">
    <property type="entry name" value="HEAT-INDUCIBLE TRANSCRIPTION REPRESSOR HRCA"/>
    <property type="match status" value="1"/>
</dbReference>
<keyword evidence="2 6" id="KW-0805">Transcription regulation</keyword>
<evidence type="ECO:0000259" key="7">
    <source>
        <dbReference type="Pfam" id="PF01628"/>
    </source>
</evidence>
<evidence type="ECO:0000313" key="8">
    <source>
        <dbReference type="EMBL" id="HIW92642.1"/>
    </source>
</evidence>
<proteinExistence type="inferred from homology"/>
<dbReference type="SUPFAM" id="SSF46785">
    <property type="entry name" value="Winged helix' DNA-binding domain"/>
    <property type="match status" value="1"/>
</dbReference>
<dbReference type="InterPro" id="IPR036390">
    <property type="entry name" value="WH_DNA-bd_sf"/>
</dbReference>
<dbReference type="EMBL" id="DXGC01000116">
    <property type="protein sequence ID" value="HIW92642.1"/>
    <property type="molecule type" value="Genomic_DNA"/>
</dbReference>
<comment type="caution">
    <text evidence="8">The sequence shown here is derived from an EMBL/GenBank/DDBJ whole genome shotgun (WGS) entry which is preliminary data.</text>
</comment>
<evidence type="ECO:0000256" key="4">
    <source>
        <dbReference type="ARBA" id="ARBA00023163"/>
    </source>
</evidence>
<dbReference type="Gene3D" id="3.30.390.60">
    <property type="entry name" value="Heat-inducible transcription repressor hrca homolog, domain 3"/>
    <property type="match status" value="1"/>
</dbReference>
<dbReference type="InterPro" id="IPR036388">
    <property type="entry name" value="WH-like_DNA-bd_sf"/>
</dbReference>
<evidence type="ECO:0000256" key="2">
    <source>
        <dbReference type="ARBA" id="ARBA00023015"/>
    </source>
</evidence>
<comment type="similarity">
    <text evidence="6">Belongs to the HrcA family.</text>
</comment>
<dbReference type="NCBIfam" id="TIGR00331">
    <property type="entry name" value="hrcA"/>
    <property type="match status" value="1"/>
</dbReference>
<accession>A0A9D1RRU9</accession>
<dbReference type="GO" id="GO:0003677">
    <property type="term" value="F:DNA binding"/>
    <property type="evidence" value="ECO:0007669"/>
    <property type="project" value="InterPro"/>
</dbReference>
<dbReference type="Gene3D" id="1.10.10.10">
    <property type="entry name" value="Winged helix-like DNA-binding domain superfamily/Winged helix DNA-binding domain"/>
    <property type="match status" value="1"/>
</dbReference>